<dbReference type="SUPFAM" id="SSF52540">
    <property type="entry name" value="P-loop containing nucleoside triphosphate hydrolases"/>
    <property type="match status" value="1"/>
</dbReference>
<sequence length="360" mass="40818">MVRVKICYLHIGAEKTGSTSIQAFLQANRRRLADLGYLFPRTPGDDNQPALAAYAMADSSRQNLMAQVRVKSDEELEAFRAHFSAALKAEVADAAPERIVLTNEHCHSRIETAEELQQLADLLHSLAEEVRIVFYIRRQDQAATSLYSTALKVGQYRKKPDLTIKGDLPVAFDYWRTCRLYADVFGKEAMRVRLFDRKRLVGGDLITDFCEILDLPSEQGWSLPATKNRSLGRLGQRFLAAFNQKRQDRFGEQSEHYRMALVRMLDKHFAGQGIKPSRGAAAAFLDHFKEGNEQVRATYFPDLPAPLFGDDFSMYPEKEDAWMPGPFMAFDAGARLFVEQQKEIDRLKAEIAALKSEDNS</sequence>
<evidence type="ECO:0000313" key="2">
    <source>
        <dbReference type="Proteomes" id="UP001595776"/>
    </source>
</evidence>
<comment type="caution">
    <text evidence="1">The sequence shown here is derived from an EMBL/GenBank/DDBJ whole genome shotgun (WGS) entry which is preliminary data.</text>
</comment>
<keyword evidence="2" id="KW-1185">Reference proteome</keyword>
<evidence type="ECO:0008006" key="3">
    <source>
        <dbReference type="Google" id="ProtNLM"/>
    </source>
</evidence>
<reference evidence="2" key="1">
    <citation type="journal article" date="2019" name="Int. J. Syst. Evol. Microbiol.">
        <title>The Global Catalogue of Microorganisms (GCM) 10K type strain sequencing project: providing services to taxonomists for standard genome sequencing and annotation.</title>
        <authorList>
            <consortium name="The Broad Institute Genomics Platform"/>
            <consortium name="The Broad Institute Genome Sequencing Center for Infectious Disease"/>
            <person name="Wu L."/>
            <person name="Ma J."/>
        </authorList>
    </citation>
    <scope>NUCLEOTIDE SEQUENCE [LARGE SCALE GENOMIC DNA]</scope>
    <source>
        <strain evidence="2">CGMCC 1.15304</strain>
    </source>
</reference>
<proteinExistence type="predicted"/>
<protein>
    <recommendedName>
        <fullName evidence="3">Sulfotransferase domain-containing protein</fullName>
    </recommendedName>
</protein>
<evidence type="ECO:0000313" key="1">
    <source>
        <dbReference type="EMBL" id="MFC4346880.1"/>
    </source>
</evidence>
<dbReference type="Proteomes" id="UP001595776">
    <property type="component" value="Unassembled WGS sequence"/>
</dbReference>
<dbReference type="EMBL" id="JBHSCR010000001">
    <property type="protein sequence ID" value="MFC4346880.1"/>
    <property type="molecule type" value="Genomic_DNA"/>
</dbReference>
<dbReference type="InterPro" id="IPR027417">
    <property type="entry name" value="P-loop_NTPase"/>
</dbReference>
<dbReference type="Gene3D" id="3.40.50.300">
    <property type="entry name" value="P-loop containing nucleotide triphosphate hydrolases"/>
    <property type="match status" value="1"/>
</dbReference>
<gene>
    <name evidence="1" type="ORF">ACFO5Q_03370</name>
</gene>
<organism evidence="1 2">
    <name type="scientific">Kordiimonas lipolytica</name>
    <dbReference type="NCBI Taxonomy" id="1662421"/>
    <lineage>
        <taxon>Bacteria</taxon>
        <taxon>Pseudomonadati</taxon>
        <taxon>Pseudomonadota</taxon>
        <taxon>Alphaproteobacteria</taxon>
        <taxon>Kordiimonadales</taxon>
        <taxon>Kordiimonadaceae</taxon>
        <taxon>Kordiimonas</taxon>
    </lineage>
</organism>
<name>A0ABV8U6Z2_9PROT</name>
<dbReference type="RefSeq" id="WP_068147094.1">
    <property type="nucleotide sequence ID" value="NZ_JBHSCR010000001.1"/>
</dbReference>
<accession>A0ABV8U6Z2</accession>